<feature type="compositionally biased region" description="Basic and acidic residues" evidence="1">
    <location>
        <begin position="61"/>
        <end position="73"/>
    </location>
</feature>
<feature type="compositionally biased region" description="Polar residues" evidence="1">
    <location>
        <begin position="23"/>
        <end position="47"/>
    </location>
</feature>
<gene>
    <name evidence="2" type="ORF">EYF80_013241</name>
</gene>
<reference evidence="2 3" key="1">
    <citation type="submission" date="2019-03" db="EMBL/GenBank/DDBJ databases">
        <title>First draft genome of Liparis tanakae, snailfish: a comprehensive survey of snailfish specific genes.</title>
        <authorList>
            <person name="Kim W."/>
            <person name="Song I."/>
            <person name="Jeong J.-H."/>
            <person name="Kim D."/>
            <person name="Kim S."/>
            <person name="Ryu S."/>
            <person name="Song J.Y."/>
            <person name="Lee S.K."/>
        </authorList>
    </citation>
    <scope>NUCLEOTIDE SEQUENCE [LARGE SCALE GENOMIC DNA]</scope>
    <source>
        <tissue evidence="2">Muscle</tissue>
    </source>
</reference>
<keyword evidence="3" id="KW-1185">Reference proteome</keyword>
<sequence length="73" mass="7603">MGKNPALEGQLSLQSEGDRLTQVDPSHTGSLSSPSHQSAETVSSLRCSMTLGRGYTPDGPLEGKKDPHGAALQ</sequence>
<proteinExistence type="predicted"/>
<evidence type="ECO:0000313" key="2">
    <source>
        <dbReference type="EMBL" id="TNN76591.1"/>
    </source>
</evidence>
<protein>
    <submittedName>
        <fullName evidence="2">Uncharacterized protein</fullName>
    </submittedName>
</protein>
<dbReference type="AlphaFoldDB" id="A0A4Z2IFN6"/>
<comment type="caution">
    <text evidence="2">The sequence shown here is derived from an EMBL/GenBank/DDBJ whole genome shotgun (WGS) entry which is preliminary data.</text>
</comment>
<evidence type="ECO:0000313" key="3">
    <source>
        <dbReference type="Proteomes" id="UP000314294"/>
    </source>
</evidence>
<accession>A0A4Z2IFN6</accession>
<evidence type="ECO:0000256" key="1">
    <source>
        <dbReference type="SAM" id="MobiDB-lite"/>
    </source>
</evidence>
<name>A0A4Z2IFN6_9TELE</name>
<dbReference type="Proteomes" id="UP000314294">
    <property type="component" value="Unassembled WGS sequence"/>
</dbReference>
<organism evidence="2 3">
    <name type="scientific">Liparis tanakae</name>
    <name type="common">Tanaka's snailfish</name>
    <dbReference type="NCBI Taxonomy" id="230148"/>
    <lineage>
        <taxon>Eukaryota</taxon>
        <taxon>Metazoa</taxon>
        <taxon>Chordata</taxon>
        <taxon>Craniata</taxon>
        <taxon>Vertebrata</taxon>
        <taxon>Euteleostomi</taxon>
        <taxon>Actinopterygii</taxon>
        <taxon>Neopterygii</taxon>
        <taxon>Teleostei</taxon>
        <taxon>Neoteleostei</taxon>
        <taxon>Acanthomorphata</taxon>
        <taxon>Eupercaria</taxon>
        <taxon>Perciformes</taxon>
        <taxon>Cottioidei</taxon>
        <taxon>Cottales</taxon>
        <taxon>Liparidae</taxon>
        <taxon>Liparis</taxon>
    </lineage>
</organism>
<feature type="region of interest" description="Disordered" evidence="1">
    <location>
        <begin position="1"/>
        <end position="73"/>
    </location>
</feature>
<dbReference type="EMBL" id="SRLO01000092">
    <property type="protein sequence ID" value="TNN76591.1"/>
    <property type="molecule type" value="Genomic_DNA"/>
</dbReference>